<gene>
    <name evidence="1" type="primary">A06p017590.1_BraROA</name>
    <name evidence="1" type="ORF">IGI04_022639</name>
</gene>
<sequence>MCRVQLSLTVSSSWNPSVMQFSLHQSVFSFQSGHSILLLHPYLFLCSVARLHHSTKSASSDRNPWPQKSPLWCLEKLAPTSPSRIEEQQWSKLAYFISGHPSVDIFVSNLQLMNLQFLMSNLGPPAYSVPLFPINRSNT</sequence>
<name>A0ABQ7M5R2_BRACM</name>
<reference evidence="1 2" key="1">
    <citation type="submission" date="2021-03" db="EMBL/GenBank/DDBJ databases">
        <authorList>
            <person name="King G.J."/>
            <person name="Bancroft I."/>
            <person name="Baten A."/>
            <person name="Bloomfield J."/>
            <person name="Borpatragohain P."/>
            <person name="He Z."/>
            <person name="Irish N."/>
            <person name="Irwin J."/>
            <person name="Liu K."/>
            <person name="Mauleon R.P."/>
            <person name="Moore J."/>
            <person name="Morris R."/>
            <person name="Ostergaard L."/>
            <person name="Wang B."/>
            <person name="Wells R."/>
        </authorList>
    </citation>
    <scope>NUCLEOTIDE SEQUENCE [LARGE SCALE GENOMIC DNA]</scope>
    <source>
        <strain evidence="1">R-o-18</strain>
        <tissue evidence="1">Leaf</tissue>
    </source>
</reference>
<dbReference type="Proteomes" id="UP000823674">
    <property type="component" value="Chromosome A06"/>
</dbReference>
<evidence type="ECO:0000313" key="2">
    <source>
        <dbReference type="Proteomes" id="UP000823674"/>
    </source>
</evidence>
<dbReference type="EMBL" id="JADBGQ010000006">
    <property type="protein sequence ID" value="KAG5392676.1"/>
    <property type="molecule type" value="Genomic_DNA"/>
</dbReference>
<evidence type="ECO:0000313" key="1">
    <source>
        <dbReference type="EMBL" id="KAG5392676.1"/>
    </source>
</evidence>
<accession>A0ABQ7M5R2</accession>
<comment type="caution">
    <text evidence="1">The sequence shown here is derived from an EMBL/GenBank/DDBJ whole genome shotgun (WGS) entry which is preliminary data.</text>
</comment>
<organism evidence="1 2">
    <name type="scientific">Brassica rapa subsp. trilocularis</name>
    <dbReference type="NCBI Taxonomy" id="1813537"/>
    <lineage>
        <taxon>Eukaryota</taxon>
        <taxon>Viridiplantae</taxon>
        <taxon>Streptophyta</taxon>
        <taxon>Embryophyta</taxon>
        <taxon>Tracheophyta</taxon>
        <taxon>Spermatophyta</taxon>
        <taxon>Magnoliopsida</taxon>
        <taxon>eudicotyledons</taxon>
        <taxon>Gunneridae</taxon>
        <taxon>Pentapetalae</taxon>
        <taxon>rosids</taxon>
        <taxon>malvids</taxon>
        <taxon>Brassicales</taxon>
        <taxon>Brassicaceae</taxon>
        <taxon>Brassiceae</taxon>
        <taxon>Brassica</taxon>
    </lineage>
</organism>
<protein>
    <submittedName>
        <fullName evidence="1">Uncharacterized protein</fullName>
    </submittedName>
</protein>
<keyword evidence="2" id="KW-1185">Reference proteome</keyword>
<proteinExistence type="predicted"/>